<dbReference type="EMBL" id="HADW01020469">
    <property type="protein sequence ID" value="SBP21869.1"/>
    <property type="molecule type" value="Transcribed_RNA"/>
</dbReference>
<reference evidence="3" key="2">
    <citation type="submission" date="2016-06" db="EMBL/GenBank/DDBJ databases">
        <title>The genome of a short-lived fish provides insights into sex chromosome evolution and the genetic control of aging.</title>
        <authorList>
            <person name="Reichwald K."/>
            <person name="Felder M."/>
            <person name="Petzold A."/>
            <person name="Koch P."/>
            <person name="Groth M."/>
            <person name="Platzer M."/>
        </authorList>
    </citation>
    <scope>NUCLEOTIDE SEQUENCE</scope>
    <source>
        <tissue evidence="3">Brain</tissue>
    </source>
</reference>
<reference evidence="3" key="1">
    <citation type="submission" date="2016-05" db="EMBL/GenBank/DDBJ databases">
        <authorList>
            <person name="Lavstsen T."/>
            <person name="Jespersen J.S."/>
        </authorList>
    </citation>
    <scope>NUCLEOTIDE SEQUENCE</scope>
    <source>
        <tissue evidence="3">Brain</tissue>
    </source>
</reference>
<dbReference type="Gene3D" id="3.30.70.330">
    <property type="match status" value="1"/>
</dbReference>
<dbReference type="PANTHER" id="PTHR15225:SF4">
    <property type="entry name" value="N-MYC-INTERACTOR"/>
    <property type="match status" value="1"/>
</dbReference>
<evidence type="ECO:0000256" key="1">
    <source>
        <dbReference type="SAM" id="Coils"/>
    </source>
</evidence>
<dbReference type="GO" id="GO:0005737">
    <property type="term" value="C:cytoplasm"/>
    <property type="evidence" value="ECO:0007669"/>
    <property type="project" value="TreeGrafter"/>
</dbReference>
<feature type="domain" description="NID" evidence="2">
    <location>
        <begin position="163"/>
        <end position="250"/>
    </location>
</feature>
<dbReference type="AlphaFoldDB" id="A0A1A7XVL0"/>
<name>A0A1A7XVL0_9TELE</name>
<organism evidence="3">
    <name type="scientific">Iconisemion striatum</name>
    <dbReference type="NCBI Taxonomy" id="60296"/>
    <lineage>
        <taxon>Eukaryota</taxon>
        <taxon>Metazoa</taxon>
        <taxon>Chordata</taxon>
        <taxon>Craniata</taxon>
        <taxon>Vertebrata</taxon>
        <taxon>Euteleostomi</taxon>
        <taxon>Actinopterygii</taxon>
        <taxon>Neopterygii</taxon>
        <taxon>Teleostei</taxon>
        <taxon>Neoteleostei</taxon>
        <taxon>Acanthomorphata</taxon>
        <taxon>Ovalentaria</taxon>
        <taxon>Atherinomorphae</taxon>
        <taxon>Cyprinodontiformes</taxon>
        <taxon>Nothobranchiidae</taxon>
        <taxon>Iconisemion</taxon>
    </lineage>
</organism>
<feature type="domain" description="NID" evidence="2">
    <location>
        <begin position="263"/>
        <end position="347"/>
    </location>
</feature>
<evidence type="ECO:0000313" key="3">
    <source>
        <dbReference type="EMBL" id="SBP21869.1"/>
    </source>
</evidence>
<feature type="coiled-coil region" evidence="1">
    <location>
        <begin position="4"/>
        <end position="112"/>
    </location>
</feature>
<dbReference type="InterPro" id="IPR012677">
    <property type="entry name" value="Nucleotide-bd_a/b_plait_sf"/>
</dbReference>
<gene>
    <name evidence="3" type="primary">NMI</name>
</gene>
<dbReference type="Pfam" id="PF07292">
    <property type="entry name" value="NID"/>
    <property type="match status" value="2"/>
</dbReference>
<keyword evidence="1" id="KW-0175">Coiled coil</keyword>
<protein>
    <submittedName>
        <fullName evidence="3">N-myc (And STAT) interactor</fullName>
    </submittedName>
</protein>
<accession>A0A1A7XVL0</accession>
<sequence length="370" mass="42866">MTSAAVQQDDFEEALKELKALQAKVEKAEDTKSRLLLEKLEEDEAKVEAQREMMGCAKKQECCQKEFNQQTDKLKDEIDQLSRKKQDLQEELRLCQRQRETKRAESAKLKERFKIYAPIPRTEVKFLDSIREEKECTDEMNHFIRGVFTISQQVAVLLQGGQALLTFEEEKVASQILKMTHCRVSCEDSTLDVKPKSITMGTPVKFEVHLDVSRKELQVLDVPPSMPEDRMKDRLEMSFSKSSRGGGEVERVDYDEASRKGHVTFLRPGVAVDLAMRGDYTVDLEHEVNLEVEPTYKYDLQKFQTFCGSVKRTILLDDIEDEEDEEDLQDHLEIHFQKPNNRGGEIECIRYISKGKTLQAFFTEDMMDME</sequence>
<evidence type="ECO:0000259" key="2">
    <source>
        <dbReference type="Pfam" id="PF07292"/>
    </source>
</evidence>
<dbReference type="PANTHER" id="PTHR15225">
    <property type="entry name" value="INTERFERON-INDUCED PROTEIN 35/NMI N-MYC/STAT INTERACTING PROTEIN"/>
    <property type="match status" value="1"/>
</dbReference>
<proteinExistence type="predicted"/>
<dbReference type="InterPro" id="IPR009909">
    <property type="entry name" value="Nmi/IFP35_dom"/>
</dbReference>